<dbReference type="AlphaFoldDB" id="A0A1Y3BDR4"/>
<reference evidence="2 3" key="1">
    <citation type="submission" date="2017-03" db="EMBL/GenBank/DDBJ databases">
        <title>Genome Survey of Euroglyphus maynei.</title>
        <authorList>
            <person name="Arlian L.G."/>
            <person name="Morgan M.S."/>
            <person name="Rider S.D."/>
        </authorList>
    </citation>
    <scope>NUCLEOTIDE SEQUENCE [LARGE SCALE GENOMIC DNA]</scope>
    <source>
        <strain evidence="2">Arlian Lab</strain>
        <tissue evidence="2">Whole body</tissue>
    </source>
</reference>
<dbReference type="EMBL" id="MUJZ01029771">
    <property type="protein sequence ID" value="OTF78038.1"/>
    <property type="molecule type" value="Genomic_DNA"/>
</dbReference>
<name>A0A1Y3BDR4_EURMA</name>
<feature type="non-terminal residue" evidence="2">
    <location>
        <position position="103"/>
    </location>
</feature>
<evidence type="ECO:0000313" key="2">
    <source>
        <dbReference type="EMBL" id="OTF78038.1"/>
    </source>
</evidence>
<feature type="region of interest" description="Disordered" evidence="1">
    <location>
        <begin position="27"/>
        <end position="50"/>
    </location>
</feature>
<dbReference type="Proteomes" id="UP000194236">
    <property type="component" value="Unassembled WGS sequence"/>
</dbReference>
<sequence>MNTAAEPNFGYVLYGWKNFTWFQNTESKNRESKKMEIKNENSKAEDDQNEAENFFQTIGSRKKSKTLKVKPNLPKWIDESVNYSGDIQNNSVGLNEIEPLINE</sequence>
<protein>
    <submittedName>
        <fullName evidence="2">Uncharacterized protein</fullName>
    </submittedName>
</protein>
<organism evidence="2 3">
    <name type="scientific">Euroglyphus maynei</name>
    <name type="common">Mayne's house dust mite</name>
    <dbReference type="NCBI Taxonomy" id="6958"/>
    <lineage>
        <taxon>Eukaryota</taxon>
        <taxon>Metazoa</taxon>
        <taxon>Ecdysozoa</taxon>
        <taxon>Arthropoda</taxon>
        <taxon>Chelicerata</taxon>
        <taxon>Arachnida</taxon>
        <taxon>Acari</taxon>
        <taxon>Acariformes</taxon>
        <taxon>Sarcoptiformes</taxon>
        <taxon>Astigmata</taxon>
        <taxon>Psoroptidia</taxon>
        <taxon>Analgoidea</taxon>
        <taxon>Pyroglyphidae</taxon>
        <taxon>Pyroglyphinae</taxon>
        <taxon>Euroglyphus</taxon>
    </lineage>
</organism>
<proteinExistence type="predicted"/>
<keyword evidence="3" id="KW-1185">Reference proteome</keyword>
<evidence type="ECO:0000256" key="1">
    <source>
        <dbReference type="SAM" id="MobiDB-lite"/>
    </source>
</evidence>
<accession>A0A1Y3BDR4</accession>
<feature type="compositionally biased region" description="Basic and acidic residues" evidence="1">
    <location>
        <begin position="27"/>
        <end position="46"/>
    </location>
</feature>
<gene>
    <name evidence="2" type="ORF">BLA29_010245</name>
</gene>
<comment type="caution">
    <text evidence="2">The sequence shown here is derived from an EMBL/GenBank/DDBJ whole genome shotgun (WGS) entry which is preliminary data.</text>
</comment>
<evidence type="ECO:0000313" key="3">
    <source>
        <dbReference type="Proteomes" id="UP000194236"/>
    </source>
</evidence>